<dbReference type="EMBL" id="QZAA01000111">
    <property type="protein sequence ID" value="RQD76703.1"/>
    <property type="molecule type" value="Genomic_DNA"/>
</dbReference>
<organism evidence="1 2">
    <name type="scientific">Candidatus Syntrophonatronum acetioxidans</name>
    <dbReference type="NCBI Taxonomy" id="1795816"/>
    <lineage>
        <taxon>Bacteria</taxon>
        <taxon>Bacillati</taxon>
        <taxon>Bacillota</taxon>
        <taxon>Clostridia</taxon>
        <taxon>Eubacteriales</taxon>
        <taxon>Syntrophomonadaceae</taxon>
        <taxon>Candidatus Syntrophonatronum</taxon>
    </lineage>
</organism>
<sequence>MADYQVGQVVEMRKPHPCGNNQWEIIRIGMDFRIKCTKCGRSVMMPRAKFEKGVKKVIGG</sequence>
<name>A0A424YFR6_9FIRM</name>
<comment type="caution">
    <text evidence="1">The sequence shown here is derived from an EMBL/GenBank/DDBJ whole genome shotgun (WGS) entry which is preliminary data.</text>
</comment>
<evidence type="ECO:0000313" key="1">
    <source>
        <dbReference type="EMBL" id="RQD76703.1"/>
    </source>
</evidence>
<dbReference type="Pfam" id="PF06107">
    <property type="entry name" value="DUF951"/>
    <property type="match status" value="1"/>
</dbReference>
<dbReference type="AlphaFoldDB" id="A0A424YFR6"/>
<dbReference type="Proteomes" id="UP000285138">
    <property type="component" value="Unassembled WGS sequence"/>
</dbReference>
<dbReference type="InterPro" id="IPR009296">
    <property type="entry name" value="DUF951"/>
</dbReference>
<accession>A0A424YFR6</accession>
<dbReference type="PANTHER" id="PTHR38455:SF1">
    <property type="entry name" value="DUF951 DOMAIN-CONTAINING PROTEIN"/>
    <property type="match status" value="1"/>
</dbReference>
<evidence type="ECO:0000313" key="2">
    <source>
        <dbReference type="Proteomes" id="UP000285138"/>
    </source>
</evidence>
<dbReference type="PANTHER" id="PTHR38455">
    <property type="entry name" value="HYPOTHETICAL CYTOSOLIC PROTEIN"/>
    <property type="match status" value="1"/>
</dbReference>
<gene>
    <name evidence="1" type="ORF">D5R97_03715</name>
</gene>
<protein>
    <submittedName>
        <fullName evidence="1">DUF951 domain-containing protein</fullName>
    </submittedName>
</protein>
<proteinExistence type="predicted"/>
<reference evidence="1 2" key="1">
    <citation type="submission" date="2018-08" db="EMBL/GenBank/DDBJ databases">
        <title>The metabolism and importance of syntrophic acetate oxidation coupled to methane or sulfide production in haloalkaline environments.</title>
        <authorList>
            <person name="Timmers P.H.A."/>
            <person name="Vavourakis C.D."/>
            <person name="Sorokin D.Y."/>
            <person name="Sinninghe Damste J.S."/>
            <person name="Muyzer G."/>
            <person name="Stams A.J.M."/>
            <person name="Plugge C.M."/>
        </authorList>
    </citation>
    <scope>NUCLEOTIDE SEQUENCE [LARGE SCALE GENOMIC DNA]</scope>
    <source>
        <strain evidence="1">MSAO_Bac1</strain>
    </source>
</reference>
<dbReference type="PIRSF" id="PIRSF037263">
    <property type="entry name" value="DUF951_bac"/>
    <property type="match status" value="1"/>
</dbReference>